<dbReference type="GO" id="GO:0072659">
    <property type="term" value="P:protein localization to plasma membrane"/>
    <property type="evidence" value="ECO:0007669"/>
    <property type="project" value="TreeGrafter"/>
</dbReference>
<dbReference type="OrthoDB" id="6080404at2759"/>
<evidence type="ECO:0000256" key="1">
    <source>
        <dbReference type="RuleBase" id="RU366054"/>
    </source>
</evidence>
<dbReference type="EMBL" id="CAJPVJ010015705">
    <property type="protein sequence ID" value="CAG2175920.1"/>
    <property type="molecule type" value="Genomic_DNA"/>
</dbReference>
<evidence type="ECO:0000313" key="2">
    <source>
        <dbReference type="EMBL" id="CAD7658734.1"/>
    </source>
</evidence>
<dbReference type="GO" id="GO:0031410">
    <property type="term" value="C:cytoplasmic vesicle"/>
    <property type="evidence" value="ECO:0007669"/>
    <property type="project" value="TreeGrafter"/>
</dbReference>
<reference evidence="2" key="1">
    <citation type="submission" date="2020-11" db="EMBL/GenBank/DDBJ databases">
        <authorList>
            <person name="Tran Van P."/>
        </authorList>
    </citation>
    <scope>NUCLEOTIDE SEQUENCE</scope>
</reference>
<name>A0A7R9QVW6_9ACAR</name>
<sequence>MMRMKAAAYKQYGEAAILSLTLEALPKIAAEVAAPLAKTDEIVLLSGTNGGFTGDVTRLVSQIPPAVHALTGVDLSKTIVIVFIPLAVVRAIVNTINTITYTFDVHLSVESMLRGLTVLNTRVVSTLTTLSTRSHRCIDLVHSLSHSHSQCHSHRLIRGLALHSNQFSQSFVAKSIANSVVSQSAARLNTSQDMPP</sequence>
<comment type="similarity">
    <text evidence="1">Belongs to the band 7/mec-2 family. Flotillin subfamily.</text>
</comment>
<dbReference type="Proteomes" id="UP000728032">
    <property type="component" value="Unassembled WGS sequence"/>
</dbReference>
<dbReference type="EMBL" id="OC930530">
    <property type="protein sequence ID" value="CAD7658734.1"/>
    <property type="molecule type" value="Genomic_DNA"/>
</dbReference>
<proteinExistence type="inferred from homology"/>
<dbReference type="GO" id="GO:0045661">
    <property type="term" value="P:regulation of myoblast differentiation"/>
    <property type="evidence" value="ECO:0007669"/>
    <property type="project" value="TreeGrafter"/>
</dbReference>
<keyword evidence="3" id="KW-1185">Reference proteome</keyword>
<accession>A0A7R9QVW6</accession>
<dbReference type="GO" id="GO:0016600">
    <property type="term" value="C:flotillin complex"/>
    <property type="evidence" value="ECO:0007669"/>
    <property type="project" value="TreeGrafter"/>
</dbReference>
<dbReference type="PANTHER" id="PTHR13806">
    <property type="entry name" value="FLOTILLIN-RELATED"/>
    <property type="match status" value="1"/>
</dbReference>
<evidence type="ECO:0000313" key="3">
    <source>
        <dbReference type="Proteomes" id="UP000728032"/>
    </source>
</evidence>
<dbReference type="PANTHER" id="PTHR13806:SF46">
    <property type="entry name" value="FLOTILLIN-1-RELATED"/>
    <property type="match status" value="1"/>
</dbReference>
<dbReference type="InterPro" id="IPR027705">
    <property type="entry name" value="Flotillin_fam"/>
</dbReference>
<dbReference type="AlphaFoldDB" id="A0A7R9QVW6"/>
<feature type="non-terminal residue" evidence="2">
    <location>
        <position position="1"/>
    </location>
</feature>
<gene>
    <name evidence="2" type="ORF">ONB1V03_LOCUS15354</name>
</gene>
<organism evidence="2">
    <name type="scientific">Oppiella nova</name>
    <dbReference type="NCBI Taxonomy" id="334625"/>
    <lineage>
        <taxon>Eukaryota</taxon>
        <taxon>Metazoa</taxon>
        <taxon>Ecdysozoa</taxon>
        <taxon>Arthropoda</taxon>
        <taxon>Chelicerata</taxon>
        <taxon>Arachnida</taxon>
        <taxon>Acari</taxon>
        <taxon>Acariformes</taxon>
        <taxon>Sarcoptiformes</taxon>
        <taxon>Oribatida</taxon>
        <taxon>Brachypylina</taxon>
        <taxon>Oppioidea</taxon>
        <taxon>Oppiidae</taxon>
        <taxon>Oppiella</taxon>
    </lineage>
</organism>
<protein>
    <submittedName>
        <fullName evidence="2">Uncharacterized protein</fullName>
    </submittedName>
</protein>
<dbReference type="GO" id="GO:0002020">
    <property type="term" value="F:protease binding"/>
    <property type="evidence" value="ECO:0007669"/>
    <property type="project" value="TreeGrafter"/>
</dbReference>